<proteinExistence type="predicted"/>
<evidence type="ECO:0000256" key="1">
    <source>
        <dbReference type="SAM" id="MobiDB-lite"/>
    </source>
</evidence>
<feature type="region of interest" description="Disordered" evidence="1">
    <location>
        <begin position="95"/>
        <end position="114"/>
    </location>
</feature>
<gene>
    <name evidence="2" type="ORF">GGP99_001644</name>
</gene>
<organism evidence="2 3">
    <name type="scientific">Salinibacter ruber</name>
    <dbReference type="NCBI Taxonomy" id="146919"/>
    <lineage>
        <taxon>Bacteria</taxon>
        <taxon>Pseudomonadati</taxon>
        <taxon>Rhodothermota</taxon>
        <taxon>Rhodothermia</taxon>
        <taxon>Rhodothermales</taxon>
        <taxon>Salinibacteraceae</taxon>
        <taxon>Salinibacter</taxon>
    </lineage>
</organism>
<evidence type="ECO:0000313" key="3">
    <source>
        <dbReference type="Proteomes" id="UP001155110"/>
    </source>
</evidence>
<reference evidence="2" key="1">
    <citation type="submission" date="2022-08" db="EMBL/GenBank/DDBJ databases">
        <title>Genomic Encyclopedia of Type Strains, Phase V (KMG-V): Genome sequencing to study the core and pangenomes of soil and plant-associated prokaryotes.</title>
        <authorList>
            <person name="Whitman W."/>
        </authorList>
    </citation>
    <scope>NUCLEOTIDE SEQUENCE</scope>
    <source>
        <strain evidence="2">SP3002</strain>
    </source>
</reference>
<dbReference type="RefSeq" id="WP_259258198.1">
    <property type="nucleotide sequence ID" value="NZ_JANTZM010000007.1"/>
</dbReference>
<dbReference type="Proteomes" id="UP001155110">
    <property type="component" value="Unassembled WGS sequence"/>
</dbReference>
<name>A0AAW5P8E8_9BACT</name>
<dbReference type="EMBL" id="JANTZM010000007">
    <property type="protein sequence ID" value="MCS4157680.1"/>
    <property type="molecule type" value="Genomic_DNA"/>
</dbReference>
<accession>A0AAW5P8E8</accession>
<dbReference type="AlphaFoldDB" id="A0AAW5P8E8"/>
<evidence type="ECO:0000313" key="2">
    <source>
        <dbReference type="EMBL" id="MCS4157680.1"/>
    </source>
</evidence>
<comment type="caution">
    <text evidence="2">The sequence shown here is derived from an EMBL/GenBank/DDBJ whole genome shotgun (WGS) entry which is preliminary data.</text>
</comment>
<sequence length="156" mass="17425">MQKLAYSEMYGREVATRAFVDAESKDLEKSADNGEDISEERYALTASLADDLAYRGEQQKLAHDQGALKMLSTMEEMIEKGASTDEVLSEVREARSELQKSASMAPESDEEDQEMFDRMVKGAMEAWSSLTGQEPDEEMEKSARNLVAQQLKAANQ</sequence>
<protein>
    <submittedName>
        <fullName evidence="2">Uncharacterized protein</fullName>
    </submittedName>
</protein>